<organism evidence="1 2">
    <name type="scientific">Clostridium gelidum</name>
    <dbReference type="NCBI Taxonomy" id="704125"/>
    <lineage>
        <taxon>Bacteria</taxon>
        <taxon>Bacillati</taxon>
        <taxon>Bacillota</taxon>
        <taxon>Clostridia</taxon>
        <taxon>Eubacteriales</taxon>
        <taxon>Clostridiaceae</taxon>
        <taxon>Clostridium</taxon>
    </lineage>
</organism>
<protein>
    <submittedName>
        <fullName evidence="1">Uncharacterized protein</fullName>
    </submittedName>
</protein>
<evidence type="ECO:0000313" key="2">
    <source>
        <dbReference type="Proteomes" id="UP000824633"/>
    </source>
</evidence>
<evidence type="ECO:0000313" key="1">
    <source>
        <dbReference type="EMBL" id="BCZ48429.1"/>
    </source>
</evidence>
<dbReference type="EMBL" id="AP024849">
    <property type="protein sequence ID" value="BCZ48429.1"/>
    <property type="molecule type" value="Genomic_DNA"/>
</dbReference>
<dbReference type="RefSeq" id="WP_224034692.1">
    <property type="nucleotide sequence ID" value="NZ_AP024849.1"/>
</dbReference>
<dbReference type="Proteomes" id="UP000824633">
    <property type="component" value="Chromosome"/>
</dbReference>
<proteinExistence type="predicted"/>
<reference evidence="2" key="1">
    <citation type="submission" date="2021-07" db="EMBL/GenBank/DDBJ databases">
        <title>Complete genome sequencing of a Clostridium isolate.</title>
        <authorList>
            <person name="Ueki A."/>
            <person name="Tonouchi A."/>
        </authorList>
    </citation>
    <scope>NUCLEOTIDE SEQUENCE [LARGE SCALE GENOMIC DNA]</scope>
    <source>
        <strain evidence="2">C5S11</strain>
    </source>
</reference>
<accession>A0ABM7TJD7</accession>
<sequence>MTEVDVIKGLAIFLEKNVASKILLEKPPEKGIIDRKGSYELVNPSVYKGWIPLKNLDEYNYSVPSIVVMLDEGIDDTSDSNLNIRLKIATYDPGETQEDGNVNLNGKGYMDLLNLTTKIRLELAQNPIIEEKVSINKPIKWSMDNQQSYPYWTANMSFTVSIAPLPFNTEQYQNYL</sequence>
<name>A0ABM7TJD7_9CLOT</name>
<keyword evidence="2" id="KW-1185">Reference proteome</keyword>
<gene>
    <name evidence="1" type="ORF">psyc5s11_44960</name>
</gene>